<dbReference type="GO" id="GO:0005886">
    <property type="term" value="C:plasma membrane"/>
    <property type="evidence" value="ECO:0007669"/>
    <property type="project" value="UniProtKB-SubCell"/>
</dbReference>
<accession>A0A1J1C9Z1</accession>
<comment type="subcellular location">
    <subcellularLocation>
        <location evidence="1 7">Cell membrane</location>
        <topology evidence="1 7">Multi-pass membrane protein</topology>
    </subcellularLocation>
</comment>
<dbReference type="InterPro" id="IPR000515">
    <property type="entry name" value="MetI-like"/>
</dbReference>
<proteinExistence type="inferred from homology"/>
<dbReference type="KEGG" id="caby:Cabys_2061"/>
<feature type="transmembrane region" description="Helical" evidence="7">
    <location>
        <begin position="153"/>
        <end position="178"/>
    </location>
</feature>
<dbReference type="CDD" id="cd06261">
    <property type="entry name" value="TM_PBP2"/>
    <property type="match status" value="1"/>
</dbReference>
<evidence type="ECO:0000256" key="4">
    <source>
        <dbReference type="ARBA" id="ARBA00022692"/>
    </source>
</evidence>
<keyword evidence="3" id="KW-1003">Cell membrane</keyword>
<feature type="domain" description="ABC transmembrane type-1" evidence="8">
    <location>
        <begin position="66"/>
        <end position="282"/>
    </location>
</feature>
<protein>
    <submittedName>
        <fullName evidence="9">Carbohydrate ABC transporter membrane protein 1, CUT1 family</fullName>
    </submittedName>
</protein>
<reference evidence="9 10" key="1">
    <citation type="submission" date="2016-11" db="EMBL/GenBank/DDBJ databases">
        <title>Genomic analysis of Caldithrix abyssi and proposal of a novel bacterial phylum Caldithrichaeota.</title>
        <authorList>
            <person name="Kublanov I."/>
            <person name="Sigalova O."/>
            <person name="Gavrilov S."/>
            <person name="Lebedinsky A."/>
            <person name="Ivanova N."/>
            <person name="Daum C."/>
            <person name="Reddy T."/>
            <person name="Klenk H.P."/>
            <person name="Goker M."/>
            <person name="Reva O."/>
            <person name="Miroshnichenko M."/>
            <person name="Kyprides N."/>
            <person name="Woyke T."/>
            <person name="Gelfand M."/>
        </authorList>
    </citation>
    <scope>NUCLEOTIDE SEQUENCE [LARGE SCALE GENOMIC DNA]</scope>
    <source>
        <strain evidence="9 10">LF13</strain>
    </source>
</reference>
<feature type="transmembrane region" description="Helical" evidence="7">
    <location>
        <begin position="103"/>
        <end position="123"/>
    </location>
</feature>
<evidence type="ECO:0000259" key="8">
    <source>
        <dbReference type="PROSITE" id="PS50928"/>
    </source>
</evidence>
<sequence>MIMKSKSIIYFLLPALLLTFLVTVFPLLYGFALGMMRKMPVFGISEFIGLDNFIFLLRDPRFQQSLWTTLKFTLISVPLELLLGLGFALLLREKIPGNALLKITLMIPWAIPTVVSAKMWEWIYNPEYGVLNYLLQSVNLLNESVNWLGHPLWTLPAIILADVWKTAPFAALLIYAGLQTIPEELYESAKIDGAGAFCRLFYITLPLIYPIILIVGIFRTMDAFRIFDLIYVMTGGGPANISETMSVYAYKLLFQTLQFGYGSAVSVAMFWIIALLSGVYVYVLHRKFKVLS</sequence>
<dbReference type="PANTHER" id="PTHR43005">
    <property type="entry name" value="BLR7065 PROTEIN"/>
    <property type="match status" value="1"/>
</dbReference>
<feature type="transmembrane region" description="Helical" evidence="7">
    <location>
        <begin position="199"/>
        <end position="218"/>
    </location>
</feature>
<evidence type="ECO:0000256" key="5">
    <source>
        <dbReference type="ARBA" id="ARBA00022989"/>
    </source>
</evidence>
<dbReference type="PROSITE" id="PS50928">
    <property type="entry name" value="ABC_TM1"/>
    <property type="match status" value="1"/>
</dbReference>
<dbReference type="InterPro" id="IPR035906">
    <property type="entry name" value="MetI-like_sf"/>
</dbReference>
<evidence type="ECO:0000313" key="10">
    <source>
        <dbReference type="Proteomes" id="UP000183868"/>
    </source>
</evidence>
<evidence type="ECO:0000313" key="9">
    <source>
        <dbReference type="EMBL" id="APF18810.1"/>
    </source>
</evidence>
<dbReference type="PANTHER" id="PTHR43005:SF2">
    <property type="entry name" value="INTEGRAL MEMBRANE SUGAR TRANSPORT PROTEIN"/>
    <property type="match status" value="1"/>
</dbReference>
<keyword evidence="2 7" id="KW-0813">Transport</keyword>
<dbReference type="EMBL" id="CP018099">
    <property type="protein sequence ID" value="APF18810.1"/>
    <property type="molecule type" value="Genomic_DNA"/>
</dbReference>
<evidence type="ECO:0000256" key="6">
    <source>
        <dbReference type="ARBA" id="ARBA00023136"/>
    </source>
</evidence>
<feature type="transmembrane region" description="Helical" evidence="7">
    <location>
        <begin position="72"/>
        <end position="91"/>
    </location>
</feature>
<gene>
    <name evidence="9" type="ORF">Cabys_2061</name>
</gene>
<evidence type="ECO:0000256" key="3">
    <source>
        <dbReference type="ARBA" id="ARBA00022475"/>
    </source>
</evidence>
<feature type="transmembrane region" description="Helical" evidence="7">
    <location>
        <begin position="7"/>
        <end position="32"/>
    </location>
</feature>
<comment type="similarity">
    <text evidence="7">Belongs to the binding-protein-dependent transport system permease family.</text>
</comment>
<evidence type="ECO:0000256" key="1">
    <source>
        <dbReference type="ARBA" id="ARBA00004651"/>
    </source>
</evidence>
<keyword evidence="6 7" id="KW-0472">Membrane</keyword>
<dbReference type="Pfam" id="PF00528">
    <property type="entry name" value="BPD_transp_1"/>
    <property type="match status" value="1"/>
</dbReference>
<organism evidence="9 10">
    <name type="scientific">Caldithrix abyssi DSM 13497</name>
    <dbReference type="NCBI Taxonomy" id="880073"/>
    <lineage>
        <taxon>Bacteria</taxon>
        <taxon>Pseudomonadati</taxon>
        <taxon>Calditrichota</taxon>
        <taxon>Calditrichia</taxon>
        <taxon>Calditrichales</taxon>
        <taxon>Calditrichaceae</taxon>
        <taxon>Caldithrix</taxon>
    </lineage>
</organism>
<dbReference type="GO" id="GO:0055085">
    <property type="term" value="P:transmembrane transport"/>
    <property type="evidence" value="ECO:0007669"/>
    <property type="project" value="InterPro"/>
</dbReference>
<dbReference type="SUPFAM" id="SSF161098">
    <property type="entry name" value="MetI-like"/>
    <property type="match status" value="1"/>
</dbReference>
<name>A0A1J1C9Z1_CALAY</name>
<feature type="transmembrane region" description="Helical" evidence="7">
    <location>
        <begin position="259"/>
        <end position="283"/>
    </location>
</feature>
<evidence type="ECO:0000256" key="2">
    <source>
        <dbReference type="ARBA" id="ARBA00022448"/>
    </source>
</evidence>
<dbReference type="Gene3D" id="1.10.3720.10">
    <property type="entry name" value="MetI-like"/>
    <property type="match status" value="1"/>
</dbReference>
<keyword evidence="4 7" id="KW-0812">Transmembrane</keyword>
<keyword evidence="5 7" id="KW-1133">Transmembrane helix</keyword>
<dbReference type="AlphaFoldDB" id="A0A1J1C9Z1"/>
<dbReference type="Proteomes" id="UP000183868">
    <property type="component" value="Chromosome"/>
</dbReference>
<evidence type="ECO:0000256" key="7">
    <source>
        <dbReference type="RuleBase" id="RU363032"/>
    </source>
</evidence>